<protein>
    <submittedName>
        <fullName evidence="1">Putative cyclase</fullName>
    </submittedName>
</protein>
<dbReference type="Gene3D" id="3.50.30.50">
    <property type="entry name" value="Putative cyclase"/>
    <property type="match status" value="1"/>
</dbReference>
<gene>
    <name evidence="1" type="ORF">C8D91_0555</name>
</gene>
<dbReference type="SUPFAM" id="SSF102198">
    <property type="entry name" value="Putative cyclase"/>
    <property type="match status" value="1"/>
</dbReference>
<dbReference type="Proteomes" id="UP000295724">
    <property type="component" value="Unassembled WGS sequence"/>
</dbReference>
<dbReference type="EMBL" id="SNZB01000001">
    <property type="protein sequence ID" value="TDR23691.1"/>
    <property type="molecule type" value="Genomic_DNA"/>
</dbReference>
<accession>A0A4V3DIV2</accession>
<dbReference type="InterPro" id="IPR007325">
    <property type="entry name" value="KFase/CYL"/>
</dbReference>
<sequence length="266" mass="29553">MTNKVNLNKPPVSIAIALDFDGPQPNHFGAKQATAQPMQSGSFIGDTTQGGSCNAQDIKFNPHCNGTHTESISHVIDELVAPHEVVEQPLMLAQLITLEPASHVSMDTYQPPIEPGDKLICKYQLTAVKNHLHKGVKALIIRTLPNTASKTTHRYGQDIHPAFFSNEAMQWLVDETHIEHLLVDLPSVDRLHDEGLLSNHRLFWNIAPGSHQSTDEQHRHKTITEMVYVPNQIKDGAYVLNLQLPRLNLNAVPSNPVLYAMLGKDQ</sequence>
<organism evidence="1 2">
    <name type="scientific">Marinicella litoralis</name>
    <dbReference type="NCBI Taxonomy" id="644220"/>
    <lineage>
        <taxon>Bacteria</taxon>
        <taxon>Pseudomonadati</taxon>
        <taxon>Pseudomonadota</taxon>
        <taxon>Gammaproteobacteria</taxon>
        <taxon>Lysobacterales</taxon>
        <taxon>Marinicellaceae</taxon>
        <taxon>Marinicella</taxon>
    </lineage>
</organism>
<dbReference type="OrthoDB" id="9814192at2"/>
<comment type="caution">
    <text evidence="1">The sequence shown here is derived from an EMBL/GenBank/DDBJ whole genome shotgun (WGS) entry which is preliminary data.</text>
</comment>
<evidence type="ECO:0000313" key="1">
    <source>
        <dbReference type="EMBL" id="TDR23691.1"/>
    </source>
</evidence>
<dbReference type="GO" id="GO:0019441">
    <property type="term" value="P:L-tryptophan catabolic process to kynurenine"/>
    <property type="evidence" value="ECO:0007669"/>
    <property type="project" value="InterPro"/>
</dbReference>
<evidence type="ECO:0000313" key="2">
    <source>
        <dbReference type="Proteomes" id="UP000295724"/>
    </source>
</evidence>
<name>A0A4V3DIV2_9GAMM</name>
<dbReference type="RefSeq" id="WP_099017686.1">
    <property type="nucleotide sequence ID" value="NZ_NIHB01000001.1"/>
</dbReference>
<dbReference type="InterPro" id="IPR037175">
    <property type="entry name" value="KFase_sf"/>
</dbReference>
<dbReference type="Pfam" id="PF04199">
    <property type="entry name" value="Cyclase"/>
    <property type="match status" value="1"/>
</dbReference>
<proteinExistence type="predicted"/>
<dbReference type="GO" id="GO:0004061">
    <property type="term" value="F:arylformamidase activity"/>
    <property type="evidence" value="ECO:0007669"/>
    <property type="project" value="InterPro"/>
</dbReference>
<dbReference type="AlphaFoldDB" id="A0A4V3DIV2"/>
<reference evidence="1 2" key="1">
    <citation type="submission" date="2019-03" db="EMBL/GenBank/DDBJ databases">
        <title>Genomic Encyclopedia of Type Strains, Phase IV (KMG-IV): sequencing the most valuable type-strain genomes for metagenomic binning, comparative biology and taxonomic classification.</title>
        <authorList>
            <person name="Goeker M."/>
        </authorList>
    </citation>
    <scope>NUCLEOTIDE SEQUENCE [LARGE SCALE GENOMIC DNA]</scope>
    <source>
        <strain evidence="1 2">DSM 25488</strain>
    </source>
</reference>
<keyword evidence="2" id="KW-1185">Reference proteome</keyword>